<accession>A0A0C9U2E6</accession>
<feature type="region of interest" description="Disordered" evidence="1">
    <location>
        <begin position="273"/>
        <end position="298"/>
    </location>
</feature>
<protein>
    <submittedName>
        <fullName evidence="2">Uncharacterized protein</fullName>
    </submittedName>
</protein>
<sequence length="298" mass="32904">MEAELRTDLKIKDENVEWLYISTSINGAADEPFGSEVFSPEPSFLKNKGKRKVDTYLMNNDNEDIKDIPIDPQLVEPERKRTRALVSITADSEGQVMEETITTSELSVLSMGNNENVSGVTSLVRSASASLSAGNGSYMSKPDNSRPVWPLFSSQKTSNISVALSSESSIHTMNHASSSSSQPPQSQPSSSLEILEHSSIGTMASLPKESRTQATFSTLTGSSSGDAVENKEICNSSQGHFRFCALRLEYSWTTKMTDKEWVEAAKLYNDPNTHISPQYYSSSREYPPQDEYPRDALF</sequence>
<gene>
    <name evidence="2" type="ORF">M422DRAFT_54645</name>
</gene>
<proteinExistence type="predicted"/>
<feature type="region of interest" description="Disordered" evidence="1">
    <location>
        <begin position="171"/>
        <end position="192"/>
    </location>
</feature>
<evidence type="ECO:0000313" key="3">
    <source>
        <dbReference type="Proteomes" id="UP000054279"/>
    </source>
</evidence>
<dbReference type="Proteomes" id="UP000054279">
    <property type="component" value="Unassembled WGS sequence"/>
</dbReference>
<feature type="compositionally biased region" description="Polar residues" evidence="1">
    <location>
        <begin position="273"/>
        <end position="284"/>
    </location>
</feature>
<dbReference type="OrthoDB" id="2148513at2759"/>
<name>A0A0C9U2E6_SPHS4</name>
<evidence type="ECO:0000256" key="1">
    <source>
        <dbReference type="SAM" id="MobiDB-lite"/>
    </source>
</evidence>
<evidence type="ECO:0000313" key="2">
    <source>
        <dbReference type="EMBL" id="KIJ28319.1"/>
    </source>
</evidence>
<keyword evidence="3" id="KW-1185">Reference proteome</keyword>
<feature type="compositionally biased region" description="Low complexity" evidence="1">
    <location>
        <begin position="177"/>
        <end position="192"/>
    </location>
</feature>
<dbReference type="AlphaFoldDB" id="A0A0C9U2E6"/>
<reference evidence="2 3" key="1">
    <citation type="submission" date="2014-06" db="EMBL/GenBank/DDBJ databases">
        <title>Evolutionary Origins and Diversification of the Mycorrhizal Mutualists.</title>
        <authorList>
            <consortium name="DOE Joint Genome Institute"/>
            <consortium name="Mycorrhizal Genomics Consortium"/>
            <person name="Kohler A."/>
            <person name="Kuo A."/>
            <person name="Nagy L.G."/>
            <person name="Floudas D."/>
            <person name="Copeland A."/>
            <person name="Barry K.W."/>
            <person name="Cichocki N."/>
            <person name="Veneault-Fourrey C."/>
            <person name="LaButti K."/>
            <person name="Lindquist E.A."/>
            <person name="Lipzen A."/>
            <person name="Lundell T."/>
            <person name="Morin E."/>
            <person name="Murat C."/>
            <person name="Riley R."/>
            <person name="Ohm R."/>
            <person name="Sun H."/>
            <person name="Tunlid A."/>
            <person name="Henrissat B."/>
            <person name="Grigoriev I.V."/>
            <person name="Hibbett D.S."/>
            <person name="Martin F."/>
        </authorList>
    </citation>
    <scope>NUCLEOTIDE SEQUENCE [LARGE SCALE GENOMIC DNA]</scope>
    <source>
        <strain evidence="2 3">SS14</strain>
    </source>
</reference>
<dbReference type="HOGENOM" id="CLU_934369_0_0_1"/>
<organism evidence="2 3">
    <name type="scientific">Sphaerobolus stellatus (strain SS14)</name>
    <dbReference type="NCBI Taxonomy" id="990650"/>
    <lineage>
        <taxon>Eukaryota</taxon>
        <taxon>Fungi</taxon>
        <taxon>Dikarya</taxon>
        <taxon>Basidiomycota</taxon>
        <taxon>Agaricomycotina</taxon>
        <taxon>Agaricomycetes</taxon>
        <taxon>Phallomycetidae</taxon>
        <taxon>Geastrales</taxon>
        <taxon>Sphaerobolaceae</taxon>
        <taxon>Sphaerobolus</taxon>
    </lineage>
</organism>
<dbReference type="EMBL" id="KN837309">
    <property type="protein sequence ID" value="KIJ28319.1"/>
    <property type="molecule type" value="Genomic_DNA"/>
</dbReference>